<dbReference type="AlphaFoldDB" id="A0A2R4MC32"/>
<keyword evidence="2" id="KW-1185">Reference proteome</keyword>
<evidence type="ECO:0000313" key="1">
    <source>
        <dbReference type="EMBL" id="AVX03456.1"/>
    </source>
</evidence>
<dbReference type="EMBL" id="CP021330">
    <property type="protein sequence ID" value="AVX03456.1"/>
    <property type="molecule type" value="Genomic_DNA"/>
</dbReference>
<proteinExistence type="predicted"/>
<protein>
    <submittedName>
        <fullName evidence="1">Uncharacterized protein</fullName>
    </submittedName>
</protein>
<dbReference type="Proteomes" id="UP000258927">
    <property type="component" value="Chromosome"/>
</dbReference>
<name>A0A2R4MC32_9HYPH</name>
<reference evidence="1 2" key="1">
    <citation type="submission" date="2017-05" db="EMBL/GenBank/DDBJ databases">
        <title>Genome Analysis of Maritalea myrionectae HL2708#5.</title>
        <authorList>
            <consortium name="Cotde Inc.-PKNU"/>
            <person name="Jang D."/>
            <person name="Oh H.-M."/>
        </authorList>
    </citation>
    <scope>NUCLEOTIDE SEQUENCE [LARGE SCALE GENOMIC DNA]</scope>
    <source>
        <strain evidence="1 2">HL2708#5</strain>
    </source>
</reference>
<dbReference type="KEGG" id="mmyr:MXMO3_00925"/>
<gene>
    <name evidence="1" type="ORF">MXMO3_00925</name>
</gene>
<accession>A0A2R4MC32</accession>
<organism evidence="1 2">
    <name type="scientific">Maritalea myrionectae</name>
    <dbReference type="NCBI Taxonomy" id="454601"/>
    <lineage>
        <taxon>Bacteria</taxon>
        <taxon>Pseudomonadati</taxon>
        <taxon>Pseudomonadota</taxon>
        <taxon>Alphaproteobacteria</taxon>
        <taxon>Hyphomicrobiales</taxon>
        <taxon>Devosiaceae</taxon>
        <taxon>Maritalea</taxon>
    </lineage>
</organism>
<sequence length="72" mass="8213">MAQSSYYTDQQRKRNQAALSAAARTSKLDLCLKTVDTLHLCTRSTYPKPYPDTRMSFALICGHEKEANHKNH</sequence>
<evidence type="ECO:0000313" key="2">
    <source>
        <dbReference type="Proteomes" id="UP000258927"/>
    </source>
</evidence>